<keyword evidence="10 11" id="KW-0325">Glycoprotein</keyword>
<dbReference type="Proteomes" id="UP000678393">
    <property type="component" value="Unassembled WGS sequence"/>
</dbReference>
<accession>A0A8S3YW43</accession>
<protein>
    <recommendedName>
        <fullName evidence="11">Beta-1,4-galactosyltransferase</fullName>
        <ecNumber evidence="11">2.4.1.-</ecNumber>
    </recommendedName>
</protein>
<dbReference type="PANTHER" id="PTHR19300">
    <property type="entry name" value="BETA-1,4-GALACTOSYLTRANSFERASE"/>
    <property type="match status" value="1"/>
</dbReference>
<evidence type="ECO:0000256" key="6">
    <source>
        <dbReference type="ARBA" id="ARBA00022692"/>
    </source>
</evidence>
<comment type="pathway">
    <text evidence="2 11">Protein modification; protein glycosylation.</text>
</comment>
<evidence type="ECO:0000313" key="14">
    <source>
        <dbReference type="EMBL" id="CAG5121323.1"/>
    </source>
</evidence>
<dbReference type="Pfam" id="PF13733">
    <property type="entry name" value="Glyco_transf_7N"/>
    <property type="match status" value="1"/>
</dbReference>
<feature type="domain" description="Galactosyltransferase C-terminal" evidence="12">
    <location>
        <begin position="197"/>
        <end position="274"/>
    </location>
</feature>
<comment type="function">
    <text evidence="11">Catalyses the transfer of galactose onto proteins or lipids.</text>
</comment>
<keyword evidence="7 11" id="KW-0735">Signal-anchor</keyword>
<evidence type="ECO:0000256" key="9">
    <source>
        <dbReference type="ARBA" id="ARBA00023136"/>
    </source>
</evidence>
<dbReference type="PRINTS" id="PR02050">
    <property type="entry name" value="B14GALTRFASE"/>
</dbReference>
<gene>
    <name evidence="14" type="ORF">CUNI_LOCUS6881</name>
</gene>
<sequence>MRLFTTFRTVRLRVLCIQLAILIYLSLIAFAVFNYCNHCAVTLPSSLVDKSKMGTAAQNLCELNFQELGVQDVNKYDEPTEEEIIAANPQVHKGGAWAPSDCQSWQKVAIIVPYRNRLQPLRLLLRRLHPMLQRQKLDYRIFIVEQAGDGEFNRGKLFNVGYIEAGKFADFNCFVFHDVDLLPEDDRNLYMCDNHGRHLETATDDVRYHLKYYNYAGGVIAINSRNFFRINGFPNLYWGWGNEDDDFSARITESGLLLTRPPELIGRYQMVPHRKNTRSSSGNGMFFGWQRRWPTDGLKDPVGMNYSVIRIDETPLYTRILVDIGSPPADMSVYTQRHEQDISLWWFLTFYYP</sequence>
<keyword evidence="15" id="KW-1185">Reference proteome</keyword>
<dbReference type="Pfam" id="PF02709">
    <property type="entry name" value="Glyco_transf_7C"/>
    <property type="match status" value="1"/>
</dbReference>
<keyword evidence="4 11" id="KW-0328">Glycosyltransferase</keyword>
<keyword evidence="9 11" id="KW-0472">Membrane</keyword>
<dbReference type="GO" id="GO:0005794">
    <property type="term" value="C:Golgi apparatus"/>
    <property type="evidence" value="ECO:0007669"/>
    <property type="project" value="TreeGrafter"/>
</dbReference>
<evidence type="ECO:0000256" key="7">
    <source>
        <dbReference type="ARBA" id="ARBA00022968"/>
    </source>
</evidence>
<dbReference type="GO" id="GO:0005975">
    <property type="term" value="P:carbohydrate metabolic process"/>
    <property type="evidence" value="ECO:0007669"/>
    <property type="project" value="InterPro"/>
</dbReference>
<dbReference type="AlphaFoldDB" id="A0A8S3YW43"/>
<evidence type="ECO:0000256" key="2">
    <source>
        <dbReference type="ARBA" id="ARBA00004922"/>
    </source>
</evidence>
<evidence type="ECO:0000256" key="5">
    <source>
        <dbReference type="ARBA" id="ARBA00022679"/>
    </source>
</evidence>
<dbReference type="EC" id="2.4.1.-" evidence="11"/>
<dbReference type="GO" id="GO:0016020">
    <property type="term" value="C:membrane"/>
    <property type="evidence" value="ECO:0007669"/>
    <property type="project" value="UniProtKB-SubCell"/>
</dbReference>
<dbReference type="Gene3D" id="3.90.550.10">
    <property type="entry name" value="Spore Coat Polysaccharide Biosynthesis Protein SpsA, Chain A"/>
    <property type="match status" value="1"/>
</dbReference>
<evidence type="ECO:0000256" key="3">
    <source>
        <dbReference type="ARBA" id="ARBA00005735"/>
    </source>
</evidence>
<dbReference type="GO" id="GO:0008378">
    <property type="term" value="F:galactosyltransferase activity"/>
    <property type="evidence" value="ECO:0007669"/>
    <property type="project" value="TreeGrafter"/>
</dbReference>
<dbReference type="GO" id="GO:0033842">
    <property type="term" value="F:N-acetyl-beta-glucosaminyl-derivative 4-beta-N-acetylgalactosaminyltransferase activity"/>
    <property type="evidence" value="ECO:0007669"/>
    <property type="project" value="TreeGrafter"/>
</dbReference>
<proteinExistence type="inferred from homology"/>
<evidence type="ECO:0000256" key="4">
    <source>
        <dbReference type="ARBA" id="ARBA00022676"/>
    </source>
</evidence>
<dbReference type="GO" id="GO:0006688">
    <property type="term" value="P:glycosphingolipid biosynthetic process"/>
    <property type="evidence" value="ECO:0007669"/>
    <property type="project" value="TreeGrafter"/>
</dbReference>
<dbReference type="InterPro" id="IPR027791">
    <property type="entry name" value="Galactosyl_T_C"/>
</dbReference>
<dbReference type="InterPro" id="IPR003859">
    <property type="entry name" value="Galactosyl_T"/>
</dbReference>
<evidence type="ECO:0000259" key="12">
    <source>
        <dbReference type="Pfam" id="PF02709"/>
    </source>
</evidence>
<evidence type="ECO:0000256" key="11">
    <source>
        <dbReference type="RuleBase" id="RU368121"/>
    </source>
</evidence>
<evidence type="ECO:0000259" key="13">
    <source>
        <dbReference type="Pfam" id="PF13733"/>
    </source>
</evidence>
<feature type="transmembrane region" description="Helical" evidence="11">
    <location>
        <begin position="12"/>
        <end position="33"/>
    </location>
</feature>
<comment type="caution">
    <text evidence="14">The sequence shown here is derived from an EMBL/GenBank/DDBJ whole genome shotgun (WGS) entry which is preliminary data.</text>
</comment>
<feature type="domain" description="Galactosyltransferase N-terminal" evidence="13">
    <location>
        <begin position="68"/>
        <end position="193"/>
    </location>
</feature>
<keyword evidence="5 11" id="KW-0808">Transferase</keyword>
<evidence type="ECO:0000256" key="1">
    <source>
        <dbReference type="ARBA" id="ARBA00004606"/>
    </source>
</evidence>
<organism evidence="14 15">
    <name type="scientific">Candidula unifasciata</name>
    <dbReference type="NCBI Taxonomy" id="100452"/>
    <lineage>
        <taxon>Eukaryota</taxon>
        <taxon>Metazoa</taxon>
        <taxon>Spiralia</taxon>
        <taxon>Lophotrochozoa</taxon>
        <taxon>Mollusca</taxon>
        <taxon>Gastropoda</taxon>
        <taxon>Heterobranchia</taxon>
        <taxon>Euthyneura</taxon>
        <taxon>Panpulmonata</taxon>
        <taxon>Eupulmonata</taxon>
        <taxon>Stylommatophora</taxon>
        <taxon>Helicina</taxon>
        <taxon>Helicoidea</taxon>
        <taxon>Geomitridae</taxon>
        <taxon>Candidula</taxon>
    </lineage>
</organism>
<name>A0A8S3YW43_9EUPU</name>
<reference evidence="14" key="1">
    <citation type="submission" date="2021-04" db="EMBL/GenBank/DDBJ databases">
        <authorList>
            <consortium name="Molecular Ecology Group"/>
        </authorList>
    </citation>
    <scope>NUCLEOTIDE SEQUENCE</scope>
</reference>
<dbReference type="PANTHER" id="PTHR19300:SF57">
    <property type="entry name" value="BETA-1,4-N-ACETYLGALACTOSAMINYLTRANSFERASE"/>
    <property type="match status" value="1"/>
</dbReference>
<dbReference type="InterPro" id="IPR027995">
    <property type="entry name" value="Galactosyl_T_N"/>
</dbReference>
<dbReference type="SUPFAM" id="SSF53448">
    <property type="entry name" value="Nucleotide-diphospho-sugar transferases"/>
    <property type="match status" value="1"/>
</dbReference>
<comment type="subcellular location">
    <subcellularLocation>
        <location evidence="1">Membrane</location>
        <topology evidence="1">Single-pass type II membrane protein</topology>
    </subcellularLocation>
</comment>
<comment type="similarity">
    <text evidence="3 11">Belongs to the glycosyltransferase 7 family.</text>
</comment>
<evidence type="ECO:0000313" key="15">
    <source>
        <dbReference type="Proteomes" id="UP000678393"/>
    </source>
</evidence>
<dbReference type="InterPro" id="IPR029044">
    <property type="entry name" value="Nucleotide-diphossugar_trans"/>
</dbReference>
<keyword evidence="6 11" id="KW-0812">Transmembrane</keyword>
<keyword evidence="8 11" id="KW-1133">Transmembrane helix</keyword>
<dbReference type="OrthoDB" id="10016069at2759"/>
<evidence type="ECO:0000256" key="10">
    <source>
        <dbReference type="ARBA" id="ARBA00023180"/>
    </source>
</evidence>
<dbReference type="EMBL" id="CAJHNH020001063">
    <property type="protein sequence ID" value="CAG5121323.1"/>
    <property type="molecule type" value="Genomic_DNA"/>
</dbReference>
<evidence type="ECO:0000256" key="8">
    <source>
        <dbReference type="ARBA" id="ARBA00022989"/>
    </source>
</evidence>